<evidence type="ECO:0000256" key="4">
    <source>
        <dbReference type="ARBA" id="ARBA00022531"/>
    </source>
</evidence>
<keyword evidence="9" id="KW-0793">Thylakoid</keyword>
<comment type="similarity">
    <text evidence="2">Belongs to the cytochrome c family. PetJ subfamily.</text>
</comment>
<keyword evidence="8 10" id="KW-0408">Iron</keyword>
<dbReference type="GO" id="GO:0009055">
    <property type="term" value="F:electron transfer activity"/>
    <property type="evidence" value="ECO:0007669"/>
    <property type="project" value="InterPro"/>
</dbReference>
<dbReference type="Pfam" id="PF13442">
    <property type="entry name" value="Cytochrome_CBB3"/>
    <property type="match status" value="1"/>
</dbReference>
<proteinExistence type="inferred from homology"/>
<dbReference type="GO" id="GO:0020037">
    <property type="term" value="F:heme binding"/>
    <property type="evidence" value="ECO:0007669"/>
    <property type="project" value="InterPro"/>
</dbReference>
<dbReference type="InterPro" id="IPR036909">
    <property type="entry name" value="Cyt_c-like_dom_sf"/>
</dbReference>
<dbReference type="InterPro" id="IPR009056">
    <property type="entry name" value="Cyt_c-like_dom"/>
</dbReference>
<feature type="domain" description="Cytochrome c" evidence="11">
    <location>
        <begin position="27"/>
        <end position="107"/>
    </location>
</feature>
<dbReference type="PANTHER" id="PTHR34688">
    <property type="entry name" value="CYTOCHROME C6, CHLOROPLASTIC"/>
    <property type="match status" value="1"/>
</dbReference>
<keyword evidence="13" id="KW-1185">Reference proteome</keyword>
<evidence type="ECO:0000256" key="8">
    <source>
        <dbReference type="ARBA" id="ARBA00023004"/>
    </source>
</evidence>
<dbReference type="PRINTS" id="PR00605">
    <property type="entry name" value="CYTCHROMECIC"/>
</dbReference>
<evidence type="ECO:0000256" key="1">
    <source>
        <dbReference type="ARBA" id="ARBA00004518"/>
    </source>
</evidence>
<dbReference type="PROSITE" id="PS51007">
    <property type="entry name" value="CYTC"/>
    <property type="match status" value="1"/>
</dbReference>
<dbReference type="GO" id="GO:0031979">
    <property type="term" value="C:plasma membrane-derived thylakoid lumen"/>
    <property type="evidence" value="ECO:0007669"/>
    <property type="project" value="UniProtKB-SubCell"/>
</dbReference>
<dbReference type="AlphaFoldDB" id="A0A1J1LHV8"/>
<dbReference type="GO" id="GO:0005506">
    <property type="term" value="F:iron ion binding"/>
    <property type="evidence" value="ECO:0007669"/>
    <property type="project" value="InterPro"/>
</dbReference>
<keyword evidence="7" id="KW-0249">Electron transport</keyword>
<dbReference type="InterPro" id="IPR008168">
    <property type="entry name" value="Cyt_C_IC"/>
</dbReference>
<accession>A0A1J1LHV8</accession>
<keyword evidence="6 10" id="KW-0479">Metal-binding</keyword>
<dbReference type="GO" id="GO:0015979">
    <property type="term" value="P:photosynthesis"/>
    <property type="evidence" value="ECO:0007669"/>
    <property type="project" value="UniProtKB-KW"/>
</dbReference>
<sequence length="113" mass="12380">MLKQLLLILLLTLTLILSPVYFPALAVNLDTGAKIFEAQCVGCHGGGGNIVRRGKTLKKKALERNHVNTLEAISALVTNGKNNMSAYKDRLTDAEIQAVSAYVLEQAEKNWKK</sequence>
<dbReference type="InterPro" id="IPR023655">
    <property type="entry name" value="Cyt_C6"/>
</dbReference>
<protein>
    <submittedName>
        <fullName evidence="12">Cytochrome c6-like</fullName>
    </submittedName>
</protein>
<dbReference type="SUPFAM" id="SSF46626">
    <property type="entry name" value="Cytochrome c"/>
    <property type="match status" value="1"/>
</dbReference>
<dbReference type="Proteomes" id="UP000184315">
    <property type="component" value="Unassembled WGS sequence"/>
</dbReference>
<keyword evidence="3" id="KW-0813">Transport</keyword>
<evidence type="ECO:0000256" key="6">
    <source>
        <dbReference type="ARBA" id="ARBA00022723"/>
    </source>
</evidence>
<dbReference type="NCBIfam" id="NF045930">
    <property type="entry name" value="Cytc6PetJCyano"/>
    <property type="match status" value="1"/>
</dbReference>
<evidence type="ECO:0000256" key="3">
    <source>
        <dbReference type="ARBA" id="ARBA00022448"/>
    </source>
</evidence>
<evidence type="ECO:0000256" key="10">
    <source>
        <dbReference type="PROSITE-ProRule" id="PRU00433"/>
    </source>
</evidence>
<keyword evidence="4" id="KW-0602">Photosynthesis</keyword>
<evidence type="ECO:0000256" key="5">
    <source>
        <dbReference type="ARBA" id="ARBA00022617"/>
    </source>
</evidence>
<evidence type="ECO:0000313" key="12">
    <source>
        <dbReference type="EMBL" id="CUR32067.1"/>
    </source>
</evidence>
<dbReference type="PANTHER" id="PTHR34688:SF2">
    <property type="entry name" value="CYTOCHROME C6, CHLOROPLASTIC"/>
    <property type="match status" value="1"/>
</dbReference>
<organism evidence="12 13">
    <name type="scientific">Planktothrix tepida PCC 9214</name>
    <dbReference type="NCBI Taxonomy" id="671072"/>
    <lineage>
        <taxon>Bacteria</taxon>
        <taxon>Bacillati</taxon>
        <taxon>Cyanobacteriota</taxon>
        <taxon>Cyanophyceae</taxon>
        <taxon>Oscillatoriophycideae</taxon>
        <taxon>Oscillatoriales</taxon>
        <taxon>Microcoleaceae</taxon>
        <taxon>Planktothrix</taxon>
    </lineage>
</organism>
<evidence type="ECO:0000259" key="11">
    <source>
        <dbReference type="PROSITE" id="PS51007"/>
    </source>
</evidence>
<dbReference type="EMBL" id="CZDF01000148">
    <property type="protein sequence ID" value="CUR32067.1"/>
    <property type="molecule type" value="Genomic_DNA"/>
</dbReference>
<comment type="subcellular location">
    <subcellularLocation>
        <location evidence="1">Cellular thylakoid lumen</location>
    </subcellularLocation>
</comment>
<dbReference type="OrthoDB" id="5570429at2"/>
<dbReference type="Gene3D" id="1.10.760.10">
    <property type="entry name" value="Cytochrome c-like domain"/>
    <property type="match status" value="1"/>
</dbReference>
<evidence type="ECO:0000256" key="2">
    <source>
        <dbReference type="ARBA" id="ARBA00009650"/>
    </source>
</evidence>
<evidence type="ECO:0000313" key="13">
    <source>
        <dbReference type="Proteomes" id="UP000184315"/>
    </source>
</evidence>
<evidence type="ECO:0000256" key="7">
    <source>
        <dbReference type="ARBA" id="ARBA00022982"/>
    </source>
</evidence>
<reference evidence="13" key="1">
    <citation type="submission" date="2015-10" db="EMBL/GenBank/DDBJ databases">
        <authorList>
            <person name="Regsiter A."/>
            <person name="william w."/>
        </authorList>
    </citation>
    <scope>NUCLEOTIDE SEQUENCE [LARGE SCALE GENOMIC DNA]</scope>
</reference>
<evidence type="ECO:0000256" key="9">
    <source>
        <dbReference type="ARBA" id="ARBA00023078"/>
    </source>
</evidence>
<keyword evidence="5 10" id="KW-0349">Heme</keyword>
<gene>
    <name evidence="12" type="ORF">PL9214430039</name>
</gene>
<name>A0A1J1LHV8_9CYAN</name>
<dbReference type="RefSeq" id="WP_072718832.1">
    <property type="nucleotide sequence ID" value="NZ_LN889796.1"/>
</dbReference>
<dbReference type="STRING" id="671072.PL9214430039"/>